<evidence type="ECO:0000313" key="2">
    <source>
        <dbReference type="Proteomes" id="UP001166674"/>
    </source>
</evidence>
<accession>A0AA41MWS2</accession>
<dbReference type="GO" id="GO:0031674">
    <property type="term" value="C:I band"/>
    <property type="evidence" value="ECO:0007669"/>
    <property type="project" value="TreeGrafter"/>
</dbReference>
<gene>
    <name evidence="1" type="ORF">SUZIE_153470</name>
</gene>
<dbReference type="InterPro" id="IPR051375">
    <property type="entry name" value="Tuftelin_GRINL1A/MYZAP/CCD68"/>
</dbReference>
<protein>
    <submittedName>
        <fullName evidence="1">Myocardial zonula adherens protein</fullName>
    </submittedName>
</protein>
<dbReference type="PANTHER" id="PTHR23171:SF2">
    <property type="entry name" value="MYOCARDIAL ZONULA ADHERENS PROTEIN"/>
    <property type="match status" value="1"/>
</dbReference>
<dbReference type="AlphaFoldDB" id="A0AA41MWS2"/>
<proteinExistence type="predicted"/>
<dbReference type="Proteomes" id="UP001166674">
    <property type="component" value="Unassembled WGS sequence"/>
</dbReference>
<reference evidence="1" key="1">
    <citation type="submission" date="2020-03" db="EMBL/GenBank/DDBJ databases">
        <title>Studies in the Genomics of Life Span.</title>
        <authorList>
            <person name="Glass D."/>
        </authorList>
    </citation>
    <scope>NUCLEOTIDE SEQUENCE</scope>
    <source>
        <strain evidence="1">SUZIE</strain>
        <tissue evidence="1">Muscle</tissue>
    </source>
</reference>
<sequence length="114" mass="13311">MEKTTNNYSGSIDWPWMLEHESFLMEKLPRTPDKVMGRELEELQCPGKENNELQSRLDYLTETQPKTEVETREIGVGCDLLPSQTGRTREIVMPSRNYTPYTRVLELTMKKTLT</sequence>
<name>A0AA41MWS2_SCICA</name>
<dbReference type="PANTHER" id="PTHR23171">
    <property type="entry name" value="GDOWN1"/>
    <property type="match status" value="1"/>
</dbReference>
<organism evidence="1 2">
    <name type="scientific">Sciurus carolinensis</name>
    <name type="common">Eastern gray squirrel</name>
    <dbReference type="NCBI Taxonomy" id="30640"/>
    <lineage>
        <taxon>Eukaryota</taxon>
        <taxon>Metazoa</taxon>
        <taxon>Chordata</taxon>
        <taxon>Craniata</taxon>
        <taxon>Vertebrata</taxon>
        <taxon>Euteleostomi</taxon>
        <taxon>Mammalia</taxon>
        <taxon>Eutheria</taxon>
        <taxon>Euarchontoglires</taxon>
        <taxon>Glires</taxon>
        <taxon>Rodentia</taxon>
        <taxon>Sciuromorpha</taxon>
        <taxon>Sciuridae</taxon>
        <taxon>Sciurinae</taxon>
        <taxon>Sciurini</taxon>
        <taxon>Sciurus</taxon>
    </lineage>
</organism>
<comment type="caution">
    <text evidence="1">The sequence shown here is derived from an EMBL/GenBank/DDBJ whole genome shotgun (WGS) entry which is preliminary data.</text>
</comment>
<keyword evidence="2" id="KW-1185">Reference proteome</keyword>
<dbReference type="EMBL" id="JAATJV010367536">
    <property type="protein sequence ID" value="MBZ3879544.1"/>
    <property type="molecule type" value="Genomic_DNA"/>
</dbReference>
<dbReference type="GO" id="GO:0035556">
    <property type="term" value="P:intracellular signal transduction"/>
    <property type="evidence" value="ECO:0007669"/>
    <property type="project" value="TreeGrafter"/>
</dbReference>
<evidence type="ECO:0000313" key="1">
    <source>
        <dbReference type="EMBL" id="MBZ3879544.1"/>
    </source>
</evidence>